<dbReference type="InterPro" id="IPR011009">
    <property type="entry name" value="Kinase-like_dom_sf"/>
</dbReference>
<name>A0A812RKB6_9DINO</name>
<accession>A0A812RKB6</accession>
<gene>
    <name evidence="1" type="ORF">SNAT2548_LOCUS23919</name>
</gene>
<proteinExistence type="predicted"/>
<dbReference type="AlphaFoldDB" id="A0A812RKB6"/>
<comment type="caution">
    <text evidence="1">The sequence shown here is derived from an EMBL/GenBank/DDBJ whole genome shotgun (WGS) entry which is preliminary data.</text>
</comment>
<reference evidence="1" key="1">
    <citation type="submission" date="2021-02" db="EMBL/GenBank/DDBJ databases">
        <authorList>
            <person name="Dougan E. K."/>
            <person name="Rhodes N."/>
            <person name="Thang M."/>
            <person name="Chan C."/>
        </authorList>
    </citation>
    <scope>NUCLEOTIDE SEQUENCE</scope>
</reference>
<evidence type="ECO:0000313" key="2">
    <source>
        <dbReference type="Proteomes" id="UP000604046"/>
    </source>
</evidence>
<dbReference type="EMBL" id="CAJNDS010002339">
    <property type="protein sequence ID" value="CAE7440207.1"/>
    <property type="molecule type" value="Genomic_DNA"/>
</dbReference>
<evidence type="ECO:0008006" key="3">
    <source>
        <dbReference type="Google" id="ProtNLM"/>
    </source>
</evidence>
<keyword evidence="2" id="KW-1185">Reference proteome</keyword>
<dbReference type="SUPFAM" id="SSF56112">
    <property type="entry name" value="Protein kinase-like (PK-like)"/>
    <property type="match status" value="1"/>
</dbReference>
<dbReference type="Proteomes" id="UP000604046">
    <property type="component" value="Unassembled WGS sequence"/>
</dbReference>
<protein>
    <recommendedName>
        <fullName evidence="3">Protein kinase domain-containing protein</fullName>
    </recommendedName>
</protein>
<sequence>MMGEYPSAVWLPAIEKLQGESLTAPSSTMCPVLALLENLSSCAIVHADLRYGNLFKDQCNQLHLIDFDSLVQVDLAPMWDELIQDHRRAQHPLACLFLNAELRSFCT</sequence>
<organism evidence="1 2">
    <name type="scientific">Symbiodinium natans</name>
    <dbReference type="NCBI Taxonomy" id="878477"/>
    <lineage>
        <taxon>Eukaryota</taxon>
        <taxon>Sar</taxon>
        <taxon>Alveolata</taxon>
        <taxon>Dinophyceae</taxon>
        <taxon>Suessiales</taxon>
        <taxon>Symbiodiniaceae</taxon>
        <taxon>Symbiodinium</taxon>
    </lineage>
</organism>
<evidence type="ECO:0000313" key="1">
    <source>
        <dbReference type="EMBL" id="CAE7440207.1"/>
    </source>
</evidence>
<dbReference type="Gene3D" id="1.10.510.10">
    <property type="entry name" value="Transferase(Phosphotransferase) domain 1"/>
    <property type="match status" value="1"/>
</dbReference>